<evidence type="ECO:0000256" key="7">
    <source>
        <dbReference type="ARBA" id="ARBA00022932"/>
    </source>
</evidence>
<sequence>MKFVCSKESILTEIIYSMDFTSQRNSLSITSNVYLETYDDRLIIRATDQKLGFSTEIAVQTLEEGKTTVFCEKLLNILRSLPDTNVIFSVVDGMFAIKPESQSIDFKLRTIAADEFPNLEKPEGAPFFSISQKAFIDMANQTMFAISEDETRYFLCGLYVERNASGMNMVATDGRRLSLVERSFEEELPMFPSIIIPTKFFTELKKLGTEEGVMELSIGENLLFAKIGQRTFYSTLIKGQYPNYRRVIPDSQTYSCTMRIQDMLDALKRVSLLVENKAKRIFLDISEAGVLLTSDESEAGEAKEIIPCQYEGPDSKVSLNYTYLLNPLKVMEGEYFSINFTEPTKAMTVKPESTRDYYHIIMPMQPNA</sequence>
<dbReference type="GO" id="GO:0006271">
    <property type="term" value="P:DNA strand elongation involved in DNA replication"/>
    <property type="evidence" value="ECO:0007669"/>
    <property type="project" value="TreeGrafter"/>
</dbReference>
<dbReference type="CDD" id="cd00140">
    <property type="entry name" value="beta_clamp"/>
    <property type="match status" value="1"/>
</dbReference>
<evidence type="ECO:0000256" key="4">
    <source>
        <dbReference type="ARBA" id="ARBA00022679"/>
    </source>
</evidence>
<evidence type="ECO:0000259" key="9">
    <source>
        <dbReference type="Pfam" id="PF00712"/>
    </source>
</evidence>
<dbReference type="GO" id="GO:0003887">
    <property type="term" value="F:DNA-directed DNA polymerase activity"/>
    <property type="evidence" value="ECO:0007669"/>
    <property type="project" value="UniProtKB-KW"/>
</dbReference>
<dbReference type="GO" id="GO:0005737">
    <property type="term" value="C:cytoplasm"/>
    <property type="evidence" value="ECO:0007669"/>
    <property type="project" value="UniProtKB-SubCell"/>
</dbReference>
<keyword evidence="6" id="KW-0235">DNA replication</keyword>
<organism evidence="12">
    <name type="scientific">bioreactor metagenome</name>
    <dbReference type="NCBI Taxonomy" id="1076179"/>
    <lineage>
        <taxon>unclassified sequences</taxon>
        <taxon>metagenomes</taxon>
        <taxon>ecological metagenomes</taxon>
    </lineage>
</organism>
<evidence type="ECO:0000256" key="1">
    <source>
        <dbReference type="ARBA" id="ARBA00004496"/>
    </source>
</evidence>
<feature type="domain" description="DNA polymerase III beta sliding clamp C-terminal" evidence="11">
    <location>
        <begin position="245"/>
        <end position="364"/>
    </location>
</feature>
<dbReference type="SMART" id="SM00480">
    <property type="entry name" value="POL3Bc"/>
    <property type="match status" value="1"/>
</dbReference>
<dbReference type="Gene3D" id="3.10.150.10">
    <property type="entry name" value="DNA Polymerase III, subunit A, domain 2"/>
    <property type="match status" value="1"/>
</dbReference>
<evidence type="ECO:0000313" key="12">
    <source>
        <dbReference type="EMBL" id="MPM02613.1"/>
    </source>
</evidence>
<gene>
    <name evidence="12" type="primary">dnaN_18</name>
    <name evidence="12" type="ORF">SDC9_48867</name>
</gene>
<dbReference type="EMBL" id="VSSQ01000882">
    <property type="protein sequence ID" value="MPM02613.1"/>
    <property type="molecule type" value="Genomic_DNA"/>
</dbReference>
<dbReference type="SUPFAM" id="SSF55979">
    <property type="entry name" value="DNA clamp"/>
    <property type="match status" value="3"/>
</dbReference>
<dbReference type="PANTHER" id="PTHR30478:SF0">
    <property type="entry name" value="BETA SLIDING CLAMP"/>
    <property type="match status" value="1"/>
</dbReference>
<dbReference type="PIRSF" id="PIRSF000804">
    <property type="entry name" value="DNA_pol_III_b"/>
    <property type="match status" value="1"/>
</dbReference>
<keyword evidence="3" id="KW-0963">Cytoplasm</keyword>
<evidence type="ECO:0000256" key="8">
    <source>
        <dbReference type="ARBA" id="ARBA00023125"/>
    </source>
</evidence>
<dbReference type="GO" id="GO:0003677">
    <property type="term" value="F:DNA binding"/>
    <property type="evidence" value="ECO:0007669"/>
    <property type="project" value="UniProtKB-KW"/>
</dbReference>
<protein>
    <submittedName>
        <fullName evidence="12">Beta sliding clamp</fullName>
    </submittedName>
</protein>
<dbReference type="InterPro" id="IPR046938">
    <property type="entry name" value="DNA_clamp_sf"/>
</dbReference>
<comment type="subcellular location">
    <subcellularLocation>
        <location evidence="1">Cytoplasm</location>
    </subcellularLocation>
</comment>
<dbReference type="InterPro" id="IPR022634">
    <property type="entry name" value="DNA_polIII_beta_N"/>
</dbReference>
<keyword evidence="5" id="KW-0548">Nucleotidyltransferase</keyword>
<keyword evidence="7" id="KW-0239">DNA-directed DNA polymerase</keyword>
<dbReference type="InterPro" id="IPR022635">
    <property type="entry name" value="DNA_polIII_beta_C"/>
</dbReference>
<dbReference type="GO" id="GO:0008408">
    <property type="term" value="F:3'-5' exonuclease activity"/>
    <property type="evidence" value="ECO:0007669"/>
    <property type="project" value="InterPro"/>
</dbReference>
<dbReference type="Pfam" id="PF02768">
    <property type="entry name" value="DNA_pol3_beta_3"/>
    <property type="match status" value="1"/>
</dbReference>
<dbReference type="Pfam" id="PF02767">
    <property type="entry name" value="DNA_pol3_beta_2"/>
    <property type="match status" value="1"/>
</dbReference>
<evidence type="ECO:0000259" key="11">
    <source>
        <dbReference type="Pfam" id="PF02768"/>
    </source>
</evidence>
<comment type="similarity">
    <text evidence="2">Belongs to the beta sliding clamp family.</text>
</comment>
<keyword evidence="8" id="KW-0238">DNA-binding</keyword>
<dbReference type="InterPro" id="IPR022637">
    <property type="entry name" value="DNA_polIII_beta_cen"/>
</dbReference>
<dbReference type="Gene3D" id="3.70.10.10">
    <property type="match status" value="1"/>
</dbReference>
<dbReference type="GO" id="GO:0009360">
    <property type="term" value="C:DNA polymerase III complex"/>
    <property type="evidence" value="ECO:0007669"/>
    <property type="project" value="InterPro"/>
</dbReference>
<evidence type="ECO:0000256" key="6">
    <source>
        <dbReference type="ARBA" id="ARBA00022705"/>
    </source>
</evidence>
<proteinExistence type="inferred from homology"/>
<feature type="domain" description="DNA polymerase III beta sliding clamp central" evidence="10">
    <location>
        <begin position="130"/>
        <end position="243"/>
    </location>
</feature>
<dbReference type="AlphaFoldDB" id="A0A644WJK6"/>
<name>A0A644WJK6_9ZZZZ</name>
<dbReference type="InterPro" id="IPR001001">
    <property type="entry name" value="DNA_polIII_beta"/>
</dbReference>
<comment type="caution">
    <text evidence="12">The sequence shown here is derived from an EMBL/GenBank/DDBJ whole genome shotgun (WGS) entry which is preliminary data.</text>
</comment>
<dbReference type="PANTHER" id="PTHR30478">
    <property type="entry name" value="DNA POLYMERASE III SUBUNIT BETA"/>
    <property type="match status" value="1"/>
</dbReference>
<evidence type="ECO:0000256" key="2">
    <source>
        <dbReference type="ARBA" id="ARBA00010752"/>
    </source>
</evidence>
<keyword evidence="4" id="KW-0808">Transferase</keyword>
<reference evidence="12" key="1">
    <citation type="submission" date="2019-08" db="EMBL/GenBank/DDBJ databases">
        <authorList>
            <person name="Kucharzyk K."/>
            <person name="Murdoch R.W."/>
            <person name="Higgins S."/>
            <person name="Loffler F."/>
        </authorList>
    </citation>
    <scope>NUCLEOTIDE SEQUENCE</scope>
</reference>
<evidence type="ECO:0000259" key="10">
    <source>
        <dbReference type="Pfam" id="PF02767"/>
    </source>
</evidence>
<feature type="domain" description="DNA polymerase III beta sliding clamp N-terminal" evidence="9">
    <location>
        <begin position="1"/>
        <end position="119"/>
    </location>
</feature>
<dbReference type="NCBIfam" id="TIGR00663">
    <property type="entry name" value="dnan"/>
    <property type="match status" value="1"/>
</dbReference>
<evidence type="ECO:0000256" key="5">
    <source>
        <dbReference type="ARBA" id="ARBA00022695"/>
    </source>
</evidence>
<dbReference type="Pfam" id="PF00712">
    <property type="entry name" value="DNA_pol3_beta"/>
    <property type="match status" value="1"/>
</dbReference>
<evidence type="ECO:0000256" key="3">
    <source>
        <dbReference type="ARBA" id="ARBA00022490"/>
    </source>
</evidence>
<accession>A0A644WJK6</accession>